<sequence>MHNLKPITPLGAETARVDQFSALTIAEVPDRALASLTAREGCKEFREKASAFLGFELPSVGQSAAGSAYAAFWIGPESWMVDAPYGGNEDLARQVKAAVEGSASVVEQTDGWCRFDLSGEATIAVLERLCNADCQQMAVGAVTRTQIHHLGCFMWRQDGVFTVIGPRSSAGSLHHALMQTAQSVCGLD</sequence>
<evidence type="ECO:0000313" key="2">
    <source>
        <dbReference type="Proteomes" id="UP000315816"/>
    </source>
</evidence>
<dbReference type="AlphaFoldDB" id="A0A545SSB9"/>
<name>A0A545SSB9_9RHOB</name>
<dbReference type="Proteomes" id="UP000315816">
    <property type="component" value="Unassembled WGS sequence"/>
</dbReference>
<organism evidence="1 2">
    <name type="scientific">Aliiroseovarius halocynthiae</name>
    <dbReference type="NCBI Taxonomy" id="985055"/>
    <lineage>
        <taxon>Bacteria</taxon>
        <taxon>Pseudomonadati</taxon>
        <taxon>Pseudomonadota</taxon>
        <taxon>Alphaproteobacteria</taxon>
        <taxon>Rhodobacterales</taxon>
        <taxon>Paracoccaceae</taxon>
        <taxon>Aliiroseovarius</taxon>
    </lineage>
</organism>
<keyword evidence="2" id="KW-1185">Reference proteome</keyword>
<protein>
    <submittedName>
        <fullName evidence="1">Sarcosine oxidase subunit gamma</fullName>
    </submittedName>
</protein>
<dbReference type="Gene3D" id="3.30.70.1520">
    <property type="entry name" value="Heterotetrameric sarcosine oxidase"/>
    <property type="match status" value="1"/>
</dbReference>
<evidence type="ECO:0000313" key="1">
    <source>
        <dbReference type="EMBL" id="TQV67863.1"/>
    </source>
</evidence>
<accession>A0A545SSB9</accession>
<reference evidence="1 2" key="1">
    <citation type="submission" date="2019-06" db="EMBL/GenBank/DDBJ databases">
        <title>A novel species of marine bacteria.</title>
        <authorList>
            <person name="Wang Y."/>
        </authorList>
    </citation>
    <scope>NUCLEOTIDE SEQUENCE [LARGE SCALE GENOMIC DNA]</scope>
    <source>
        <strain evidence="1 2">MA1-10</strain>
    </source>
</reference>
<proteinExistence type="predicted"/>
<dbReference type="OrthoDB" id="7356349at2"/>
<comment type="caution">
    <text evidence="1">The sequence shown here is derived from an EMBL/GenBank/DDBJ whole genome shotgun (WGS) entry which is preliminary data.</text>
</comment>
<dbReference type="EMBL" id="VICH01000005">
    <property type="protein sequence ID" value="TQV67863.1"/>
    <property type="molecule type" value="Genomic_DNA"/>
</dbReference>
<dbReference type="SUPFAM" id="SSF103025">
    <property type="entry name" value="Folate-binding domain"/>
    <property type="match status" value="1"/>
</dbReference>
<dbReference type="InterPro" id="IPR027266">
    <property type="entry name" value="TrmE/GcvT-like"/>
</dbReference>
<gene>
    <name evidence="1" type="ORF">FIL88_08430</name>
</gene>
<dbReference type="RefSeq" id="WP_142853295.1">
    <property type="nucleotide sequence ID" value="NZ_FXWW01000001.1"/>
</dbReference>
<dbReference type="Gene3D" id="3.30.1360.120">
    <property type="entry name" value="Probable tRNA modification gtpase trme, domain 1"/>
    <property type="match status" value="1"/>
</dbReference>